<evidence type="ECO:0000313" key="2">
    <source>
        <dbReference type="Proteomes" id="UP000181901"/>
    </source>
</evidence>
<keyword evidence="2" id="KW-1185">Reference proteome</keyword>
<dbReference type="AlphaFoldDB" id="A0A1J5MZU9"/>
<sequence length="92" mass="10814">MRKMLTMSNNCQECVFHHKKCILGHQRPWNAAVCDDYQPYCLVCGYPEEFCNTCRNLASRWMKPLEEELHSAYRQLSPGRYACVWEPPQASN</sequence>
<protein>
    <submittedName>
        <fullName evidence="1">Uncharacterized protein</fullName>
    </submittedName>
</protein>
<dbReference type="OrthoDB" id="5465147at2"/>
<dbReference type="RefSeq" id="WP_071544067.1">
    <property type="nucleotide sequence ID" value="NZ_LKAQ01000001.1"/>
</dbReference>
<organism evidence="1 2">
    <name type="scientific">Pseudodesulfovibrio hydrargyri</name>
    <dbReference type="NCBI Taxonomy" id="2125990"/>
    <lineage>
        <taxon>Bacteria</taxon>
        <taxon>Pseudomonadati</taxon>
        <taxon>Thermodesulfobacteriota</taxon>
        <taxon>Desulfovibrionia</taxon>
        <taxon>Desulfovibrionales</taxon>
        <taxon>Desulfovibrionaceae</taxon>
    </lineage>
</organism>
<reference evidence="1 2" key="1">
    <citation type="submission" date="2015-09" db="EMBL/GenBank/DDBJ databases">
        <title>Genome of Desulfovibrio dechloracetivorans BerOc1, a mercury methylating strain isolated from highly hydrocarbons and metals contaminated coastal sediments.</title>
        <authorList>
            <person name="Goni Urriza M."/>
            <person name="Gassie C."/>
            <person name="Bouchez O."/>
            <person name="Klopp C."/>
            <person name="Ranchou-Peyruse A."/>
            <person name="Remy G."/>
        </authorList>
    </citation>
    <scope>NUCLEOTIDE SEQUENCE [LARGE SCALE GENOMIC DNA]</scope>
    <source>
        <strain evidence="1 2">BerOc1</strain>
    </source>
</reference>
<accession>A0A1J5MZU9</accession>
<gene>
    <name evidence="1" type="ORF">BerOc1_00424</name>
</gene>
<comment type="caution">
    <text evidence="1">The sequence shown here is derived from an EMBL/GenBank/DDBJ whole genome shotgun (WGS) entry which is preliminary data.</text>
</comment>
<name>A0A1J5MZU9_9BACT</name>
<dbReference type="EMBL" id="LKAQ01000001">
    <property type="protein sequence ID" value="OIQ51958.1"/>
    <property type="molecule type" value="Genomic_DNA"/>
</dbReference>
<evidence type="ECO:0000313" key="1">
    <source>
        <dbReference type="EMBL" id="OIQ51958.1"/>
    </source>
</evidence>
<proteinExistence type="predicted"/>
<dbReference type="Proteomes" id="UP000181901">
    <property type="component" value="Unassembled WGS sequence"/>
</dbReference>